<dbReference type="InterPro" id="IPR009056">
    <property type="entry name" value="Cyt_c-like_dom"/>
</dbReference>
<accession>A0AAE3H148</accession>
<dbReference type="GO" id="GO:0020037">
    <property type="term" value="F:heme binding"/>
    <property type="evidence" value="ECO:0007669"/>
    <property type="project" value="InterPro"/>
</dbReference>
<evidence type="ECO:0000256" key="1">
    <source>
        <dbReference type="ARBA" id="ARBA00022723"/>
    </source>
</evidence>
<gene>
    <name evidence="6" type="ORF">EGI31_08650</name>
</gene>
<dbReference type="InterPro" id="IPR028994">
    <property type="entry name" value="Integrin_alpha_N"/>
</dbReference>
<keyword evidence="3 4" id="KW-0408">Iron</keyword>
<proteinExistence type="predicted"/>
<dbReference type="GO" id="GO:0046872">
    <property type="term" value="F:metal ion binding"/>
    <property type="evidence" value="ECO:0007669"/>
    <property type="project" value="UniProtKB-KW"/>
</dbReference>
<dbReference type="RefSeq" id="WP_255036808.1">
    <property type="nucleotide sequence ID" value="NZ_RJUF01000019.1"/>
</dbReference>
<dbReference type="Proteomes" id="UP001204144">
    <property type="component" value="Unassembled WGS sequence"/>
</dbReference>
<sequence length="490" mass="55128">MKCFIIGILFICVIGYSCKKGNSSEITVPEVTNLSGEELSKIHCGSCHMFPEPKSLPKAIWLNGVLPKMALRLGQGDYMLEMMNYSNDEMMAIMNSGVYPDHPVMTKEDWEKIVKYYGDNAPDSLNKAEIRKTKELLGFALKEQKIEAKEIVLTQFDSTKKELSIGTSIKSSLYSLKQNGELSDSMRTKSPVVDLKFHKNLGKVWLEVGILNPSDLSEGRLMADNKVLIDKLHRPVNLVLADLNGDNYEDFIIANFGNLFGNLAWYDGKTFKENVLINEPGARVVYHVDFDRDGKKDILALMTQGREAIVLLKNTGNGEYEMKPLLSFPPYFGSSYFEAKDLDFDGDMDFVYTNGDNADLSIVKKPFHGVRIYLNDGKAGFVEKYFYPINGASKVIAEDFDNDKDFDLAVISFFPEFARSEGFLYFEGMGNLNFEVNSKKKVSGHKWLTMDAGDFDNDGDKDIVLGAFNRELRKKAGVSSVVILENLLKK</sequence>
<name>A0AAE3H148_9BACT</name>
<dbReference type="EMBL" id="RJUF01000019">
    <property type="protein sequence ID" value="MCP9763022.1"/>
    <property type="molecule type" value="Genomic_DNA"/>
</dbReference>
<evidence type="ECO:0000256" key="2">
    <source>
        <dbReference type="ARBA" id="ARBA00022729"/>
    </source>
</evidence>
<dbReference type="GO" id="GO:0009055">
    <property type="term" value="F:electron transfer activity"/>
    <property type="evidence" value="ECO:0007669"/>
    <property type="project" value="InterPro"/>
</dbReference>
<evidence type="ECO:0000313" key="7">
    <source>
        <dbReference type="Proteomes" id="UP001204144"/>
    </source>
</evidence>
<dbReference type="InterPro" id="IPR013517">
    <property type="entry name" value="FG-GAP"/>
</dbReference>
<keyword evidence="2" id="KW-0732">Signal</keyword>
<evidence type="ECO:0000256" key="4">
    <source>
        <dbReference type="PROSITE-ProRule" id="PRU00433"/>
    </source>
</evidence>
<comment type="caution">
    <text evidence="6">The sequence shown here is derived from an EMBL/GenBank/DDBJ whole genome shotgun (WGS) entry which is preliminary data.</text>
</comment>
<protein>
    <submittedName>
        <fullName evidence="6">VCBS repeat-containing protein</fullName>
    </submittedName>
</protein>
<keyword evidence="1 4" id="KW-0479">Metal-binding</keyword>
<dbReference type="Pfam" id="PF13517">
    <property type="entry name" value="FG-GAP_3"/>
    <property type="match status" value="1"/>
</dbReference>
<dbReference type="PANTHER" id="PTHR44103:SF1">
    <property type="entry name" value="PROPROTEIN CONVERTASE P"/>
    <property type="match status" value="1"/>
</dbReference>
<dbReference type="Gene3D" id="2.130.10.130">
    <property type="entry name" value="Integrin alpha, N-terminal"/>
    <property type="match status" value="1"/>
</dbReference>
<feature type="domain" description="Cytochrome c" evidence="5">
    <location>
        <begin position="31"/>
        <end position="121"/>
    </location>
</feature>
<reference evidence="6 7" key="1">
    <citation type="submission" date="2018-11" db="EMBL/GenBank/DDBJ databases">
        <title>Novel bacteria species description.</title>
        <authorList>
            <person name="Han J.-H."/>
        </authorList>
    </citation>
    <scope>NUCLEOTIDE SEQUENCE [LARGE SCALE GENOMIC DNA]</scope>
    <source>
        <strain evidence="6 7">KCTC23259</strain>
    </source>
</reference>
<dbReference type="AlphaFoldDB" id="A0AAE3H148"/>
<dbReference type="SUPFAM" id="SSF69318">
    <property type="entry name" value="Integrin alpha N-terminal domain"/>
    <property type="match status" value="1"/>
</dbReference>
<evidence type="ECO:0000313" key="6">
    <source>
        <dbReference type="EMBL" id="MCP9763022.1"/>
    </source>
</evidence>
<keyword evidence="4" id="KW-0349">Heme</keyword>
<evidence type="ECO:0000256" key="3">
    <source>
        <dbReference type="ARBA" id="ARBA00023004"/>
    </source>
</evidence>
<dbReference type="PROSITE" id="PS51007">
    <property type="entry name" value="CYTC"/>
    <property type="match status" value="1"/>
</dbReference>
<keyword evidence="7" id="KW-1185">Reference proteome</keyword>
<evidence type="ECO:0000259" key="5">
    <source>
        <dbReference type="PROSITE" id="PS51007"/>
    </source>
</evidence>
<dbReference type="PANTHER" id="PTHR44103">
    <property type="entry name" value="PROPROTEIN CONVERTASE P"/>
    <property type="match status" value="1"/>
</dbReference>
<organism evidence="6 7">
    <name type="scientific">Lacihabitans soyangensis</name>
    <dbReference type="NCBI Taxonomy" id="869394"/>
    <lineage>
        <taxon>Bacteria</taxon>
        <taxon>Pseudomonadati</taxon>
        <taxon>Bacteroidota</taxon>
        <taxon>Cytophagia</taxon>
        <taxon>Cytophagales</taxon>
        <taxon>Leadbetterellaceae</taxon>
        <taxon>Lacihabitans</taxon>
    </lineage>
</organism>
<dbReference type="PROSITE" id="PS51257">
    <property type="entry name" value="PROKAR_LIPOPROTEIN"/>
    <property type="match status" value="1"/>
</dbReference>